<dbReference type="EMBL" id="JAUIZM010000007">
    <property type="protein sequence ID" value="KAK1375708.1"/>
    <property type="molecule type" value="Genomic_DNA"/>
</dbReference>
<gene>
    <name evidence="1" type="ORF">POM88_031901</name>
</gene>
<sequence length="242" mass="27442">MPRLFQLRKDLASLTQGTKSISTYFTSFRGLIDELDSLAPIPKCTCVNSNFKCNNGDKLEQYEQHMKLSQFLMGLNEQFTSTKGQILLIHPLPDLAHAYSMLLQEENQREFANHTGVNTDSFAMNVRFLSNKSRNKSKTLTNVRKIYDPNVVCDHCKLTGHTKEKCFVLHGYPDWHCLYGQPKPKLRTNATNPKRSASQAAPTVANVSATQLSSTNDTTVDLSDQQYQKLLDMFQTRLKTTT</sequence>
<dbReference type="Proteomes" id="UP001237642">
    <property type="component" value="Unassembled WGS sequence"/>
</dbReference>
<protein>
    <recommendedName>
        <fullName evidence="3">Retrotransposon gag domain-containing protein</fullName>
    </recommendedName>
</protein>
<proteinExistence type="predicted"/>
<dbReference type="PANTHER" id="PTHR34222">
    <property type="entry name" value="GAG_PRE-INTEGRS DOMAIN-CONTAINING PROTEIN"/>
    <property type="match status" value="1"/>
</dbReference>
<name>A0AAD8MKR8_9APIA</name>
<dbReference type="PANTHER" id="PTHR34222:SF99">
    <property type="entry name" value="PROTEIN, PUTATIVE-RELATED"/>
    <property type="match status" value="1"/>
</dbReference>
<organism evidence="1 2">
    <name type="scientific">Heracleum sosnowskyi</name>
    <dbReference type="NCBI Taxonomy" id="360622"/>
    <lineage>
        <taxon>Eukaryota</taxon>
        <taxon>Viridiplantae</taxon>
        <taxon>Streptophyta</taxon>
        <taxon>Embryophyta</taxon>
        <taxon>Tracheophyta</taxon>
        <taxon>Spermatophyta</taxon>
        <taxon>Magnoliopsida</taxon>
        <taxon>eudicotyledons</taxon>
        <taxon>Gunneridae</taxon>
        <taxon>Pentapetalae</taxon>
        <taxon>asterids</taxon>
        <taxon>campanulids</taxon>
        <taxon>Apiales</taxon>
        <taxon>Apiaceae</taxon>
        <taxon>Apioideae</taxon>
        <taxon>apioid superclade</taxon>
        <taxon>Tordylieae</taxon>
        <taxon>Tordyliinae</taxon>
        <taxon>Heracleum</taxon>
    </lineage>
</organism>
<accession>A0AAD8MKR8</accession>
<keyword evidence="2" id="KW-1185">Reference proteome</keyword>
<comment type="caution">
    <text evidence="1">The sequence shown here is derived from an EMBL/GenBank/DDBJ whole genome shotgun (WGS) entry which is preliminary data.</text>
</comment>
<evidence type="ECO:0000313" key="1">
    <source>
        <dbReference type="EMBL" id="KAK1375708.1"/>
    </source>
</evidence>
<dbReference type="AlphaFoldDB" id="A0AAD8MKR8"/>
<reference evidence="1" key="1">
    <citation type="submission" date="2023-02" db="EMBL/GenBank/DDBJ databases">
        <title>Genome of toxic invasive species Heracleum sosnowskyi carries increased number of genes despite the absence of recent whole-genome duplications.</title>
        <authorList>
            <person name="Schelkunov M."/>
            <person name="Shtratnikova V."/>
            <person name="Makarenko M."/>
            <person name="Klepikova A."/>
            <person name="Omelchenko D."/>
            <person name="Novikova G."/>
            <person name="Obukhova E."/>
            <person name="Bogdanov V."/>
            <person name="Penin A."/>
            <person name="Logacheva M."/>
        </authorList>
    </citation>
    <scope>NUCLEOTIDE SEQUENCE</scope>
    <source>
        <strain evidence="1">Hsosn_3</strain>
        <tissue evidence="1">Leaf</tissue>
    </source>
</reference>
<evidence type="ECO:0000313" key="2">
    <source>
        <dbReference type="Proteomes" id="UP001237642"/>
    </source>
</evidence>
<evidence type="ECO:0008006" key="3">
    <source>
        <dbReference type="Google" id="ProtNLM"/>
    </source>
</evidence>
<reference evidence="1" key="2">
    <citation type="submission" date="2023-05" db="EMBL/GenBank/DDBJ databases">
        <authorList>
            <person name="Schelkunov M.I."/>
        </authorList>
    </citation>
    <scope>NUCLEOTIDE SEQUENCE</scope>
    <source>
        <strain evidence="1">Hsosn_3</strain>
        <tissue evidence="1">Leaf</tissue>
    </source>
</reference>